<reference evidence="3 4" key="1">
    <citation type="submission" date="2018-04" db="EMBL/GenBank/DDBJ databases">
        <title>Genomic Encyclopedia of Type Strains, Phase III (KMG-III): the genomes of soil and plant-associated and newly described type strains.</title>
        <authorList>
            <person name="Whitman W."/>
        </authorList>
    </citation>
    <scope>NUCLEOTIDE SEQUENCE [LARGE SCALE GENOMIC DNA]</scope>
    <source>
        <strain evidence="3 4">MA-olki</strain>
    </source>
</reference>
<protein>
    <submittedName>
        <fullName evidence="3">Uncharacterized protein</fullName>
    </submittedName>
</protein>
<evidence type="ECO:0000313" key="4">
    <source>
        <dbReference type="Proteomes" id="UP000244013"/>
    </source>
</evidence>
<evidence type="ECO:0000313" key="3">
    <source>
        <dbReference type="EMBL" id="PTW47920.1"/>
    </source>
</evidence>
<keyword evidence="2" id="KW-0472">Membrane</keyword>
<organism evidence="3 4">
    <name type="scientific">Sphingomonas faeni</name>
    <dbReference type="NCBI Taxonomy" id="185950"/>
    <lineage>
        <taxon>Bacteria</taxon>
        <taxon>Pseudomonadati</taxon>
        <taxon>Pseudomonadota</taxon>
        <taxon>Alphaproteobacteria</taxon>
        <taxon>Sphingomonadales</taxon>
        <taxon>Sphingomonadaceae</taxon>
        <taxon>Sphingomonas</taxon>
    </lineage>
</organism>
<feature type="transmembrane region" description="Helical" evidence="2">
    <location>
        <begin position="45"/>
        <end position="66"/>
    </location>
</feature>
<proteinExistence type="predicted"/>
<keyword evidence="2" id="KW-1133">Transmembrane helix</keyword>
<sequence>MAMDMAGMDHTMPEHEKSKEHGKAEIPCAFSSLSAQALSAVDPSLLVAALAFVAALALYGLSPTIIRSASYLRPHLRGPPQGV</sequence>
<feature type="compositionally biased region" description="Basic and acidic residues" evidence="1">
    <location>
        <begin position="11"/>
        <end position="22"/>
    </location>
</feature>
<gene>
    <name evidence="3" type="ORF">C8J25_1029</name>
</gene>
<evidence type="ECO:0000256" key="1">
    <source>
        <dbReference type="SAM" id="MobiDB-lite"/>
    </source>
</evidence>
<dbReference type="Proteomes" id="UP000244013">
    <property type="component" value="Unassembled WGS sequence"/>
</dbReference>
<dbReference type="EMBL" id="QAYE01000002">
    <property type="protein sequence ID" value="PTW47920.1"/>
    <property type="molecule type" value="Genomic_DNA"/>
</dbReference>
<accession>A0A2T5U8V3</accession>
<feature type="region of interest" description="Disordered" evidence="1">
    <location>
        <begin position="1"/>
        <end position="22"/>
    </location>
</feature>
<comment type="caution">
    <text evidence="3">The sequence shown here is derived from an EMBL/GenBank/DDBJ whole genome shotgun (WGS) entry which is preliminary data.</text>
</comment>
<name>A0A2T5U8V3_9SPHN</name>
<evidence type="ECO:0000256" key="2">
    <source>
        <dbReference type="SAM" id="Phobius"/>
    </source>
</evidence>
<keyword evidence="2" id="KW-0812">Transmembrane</keyword>
<dbReference type="AlphaFoldDB" id="A0A2T5U8V3"/>